<evidence type="ECO:0000256" key="7">
    <source>
        <dbReference type="ARBA" id="ARBA00022840"/>
    </source>
</evidence>
<dbReference type="AlphaFoldDB" id="A0A841THD6"/>
<evidence type="ECO:0000259" key="11">
    <source>
        <dbReference type="PROSITE" id="PS50146"/>
    </source>
</evidence>
<dbReference type="PANTHER" id="PTHR12358">
    <property type="entry name" value="SPHINGOSINE KINASE"/>
    <property type="match status" value="1"/>
</dbReference>
<keyword evidence="4" id="KW-0808">Transferase</keyword>
<dbReference type="SUPFAM" id="SSF111331">
    <property type="entry name" value="NAD kinase/diacylglycerol kinase-like"/>
    <property type="match status" value="1"/>
</dbReference>
<feature type="domain" description="DAGKc" evidence="11">
    <location>
        <begin position="1"/>
        <end position="128"/>
    </location>
</feature>
<keyword evidence="3" id="KW-0444">Lipid biosynthesis</keyword>
<dbReference type="GO" id="GO:0008654">
    <property type="term" value="P:phospholipid biosynthetic process"/>
    <property type="evidence" value="ECO:0007669"/>
    <property type="project" value="UniProtKB-KW"/>
</dbReference>
<gene>
    <name evidence="12" type="ORF">H4Q31_15315</name>
</gene>
<accession>A0A841THD6</accession>
<keyword evidence="9" id="KW-0594">Phospholipid biosynthesis</keyword>
<dbReference type="Pfam" id="PF19279">
    <property type="entry name" value="YegS_C"/>
    <property type="match status" value="1"/>
</dbReference>
<dbReference type="PANTHER" id="PTHR12358:SF54">
    <property type="entry name" value="SPHINGOSINE KINASE RELATED PROTEIN"/>
    <property type="match status" value="1"/>
</dbReference>
<dbReference type="Gene3D" id="3.40.50.10330">
    <property type="entry name" value="Probable inorganic polyphosphate/atp-NAD kinase, domain 1"/>
    <property type="match status" value="1"/>
</dbReference>
<dbReference type="InterPro" id="IPR050187">
    <property type="entry name" value="Lipid_Phosphate_FormReg"/>
</dbReference>
<sequence length="306" mass="32710">MYLFVVNEKAGNGRGRKVWRSVEAELQSRRVAYRAITEADEEKACAQAAELLRRGEVKAVAAIGGDGTLHSLLPLLAGSGVPLGIIPAGSGNDTARAFRIPKRTQDALAVLLNGQARPSDILSASLGSGERRLTLTALAVGFDAAIVRDVNGSRYKRWCNRLGVGSLAYIIGLLRVLTRYQPRQVTVRVDGQQHIFDNVWLSAISNTSSYGGGLRINPGAEPADGLLHVCVVHDCTPWKLLRLFPTILNGSHVRTRVVTVLRGASVEIVSDRPIEAFGDGEPAGETPITAKCVPNQLLFVTASASG</sequence>
<keyword evidence="7" id="KW-0067">ATP-binding</keyword>
<keyword evidence="10" id="KW-1208">Phospholipid metabolism</keyword>
<dbReference type="InterPro" id="IPR001206">
    <property type="entry name" value="Diacylglycerol_kinase_cat_dom"/>
</dbReference>
<dbReference type="PROSITE" id="PS50146">
    <property type="entry name" value="DAGK"/>
    <property type="match status" value="1"/>
</dbReference>
<reference evidence="12 13" key="1">
    <citation type="submission" date="2020-08" db="EMBL/GenBank/DDBJ databases">
        <title>Cohnella phylogeny.</title>
        <authorList>
            <person name="Dunlap C."/>
        </authorList>
    </citation>
    <scope>NUCLEOTIDE SEQUENCE [LARGE SCALE GENOMIC DNA]</scope>
    <source>
        <strain evidence="12 13">DSM 103658</strain>
    </source>
</reference>
<proteinExistence type="inferred from homology"/>
<comment type="similarity">
    <text evidence="2">Belongs to the diacylglycerol/lipid kinase family.</text>
</comment>
<dbReference type="Gene3D" id="2.60.200.40">
    <property type="match status" value="1"/>
</dbReference>
<evidence type="ECO:0000256" key="4">
    <source>
        <dbReference type="ARBA" id="ARBA00022679"/>
    </source>
</evidence>
<dbReference type="RefSeq" id="WP_185179917.1">
    <property type="nucleotide sequence ID" value="NZ_CBCSEP010000006.1"/>
</dbReference>
<keyword evidence="8" id="KW-0443">Lipid metabolism</keyword>
<evidence type="ECO:0000313" key="12">
    <source>
        <dbReference type="EMBL" id="MBB6678658.1"/>
    </source>
</evidence>
<comment type="caution">
    <text evidence="12">The sequence shown here is derived from an EMBL/GenBank/DDBJ whole genome shotgun (WGS) entry which is preliminary data.</text>
</comment>
<dbReference type="Pfam" id="PF00781">
    <property type="entry name" value="DAGK_cat"/>
    <property type="match status" value="1"/>
</dbReference>
<evidence type="ECO:0000256" key="2">
    <source>
        <dbReference type="ARBA" id="ARBA00005983"/>
    </source>
</evidence>
<evidence type="ECO:0000256" key="1">
    <source>
        <dbReference type="ARBA" id="ARBA00001946"/>
    </source>
</evidence>
<dbReference type="SMART" id="SM00046">
    <property type="entry name" value="DAGKc"/>
    <property type="match status" value="1"/>
</dbReference>
<dbReference type="NCBIfam" id="TIGR00147">
    <property type="entry name" value="YegS/Rv2252/BmrU family lipid kinase"/>
    <property type="match status" value="1"/>
</dbReference>
<evidence type="ECO:0000256" key="6">
    <source>
        <dbReference type="ARBA" id="ARBA00022777"/>
    </source>
</evidence>
<keyword evidence="5" id="KW-0547">Nucleotide-binding</keyword>
<dbReference type="Proteomes" id="UP000574133">
    <property type="component" value="Unassembled WGS sequence"/>
</dbReference>
<dbReference type="InterPro" id="IPR016064">
    <property type="entry name" value="NAD/diacylglycerol_kinase_sf"/>
</dbReference>
<evidence type="ECO:0000256" key="9">
    <source>
        <dbReference type="ARBA" id="ARBA00023209"/>
    </source>
</evidence>
<dbReference type="InterPro" id="IPR017438">
    <property type="entry name" value="ATP-NAD_kinase_N"/>
</dbReference>
<evidence type="ECO:0000313" key="13">
    <source>
        <dbReference type="Proteomes" id="UP000574133"/>
    </source>
</evidence>
<dbReference type="InterPro" id="IPR005218">
    <property type="entry name" value="Diacylglycerol/lipid_kinase"/>
</dbReference>
<keyword evidence="6 12" id="KW-0418">Kinase</keyword>
<dbReference type="GO" id="GO:0005524">
    <property type="term" value="F:ATP binding"/>
    <property type="evidence" value="ECO:0007669"/>
    <property type="project" value="UniProtKB-KW"/>
</dbReference>
<evidence type="ECO:0000256" key="5">
    <source>
        <dbReference type="ARBA" id="ARBA00022741"/>
    </source>
</evidence>
<evidence type="ECO:0000256" key="8">
    <source>
        <dbReference type="ARBA" id="ARBA00023098"/>
    </source>
</evidence>
<dbReference type="GO" id="GO:0016301">
    <property type="term" value="F:kinase activity"/>
    <property type="evidence" value="ECO:0007669"/>
    <property type="project" value="UniProtKB-KW"/>
</dbReference>
<organism evidence="12 13">
    <name type="scientific">Cohnella lubricantis</name>
    <dbReference type="NCBI Taxonomy" id="2163172"/>
    <lineage>
        <taxon>Bacteria</taxon>
        <taxon>Bacillati</taxon>
        <taxon>Bacillota</taxon>
        <taxon>Bacilli</taxon>
        <taxon>Bacillales</taxon>
        <taxon>Paenibacillaceae</taxon>
        <taxon>Cohnella</taxon>
    </lineage>
</organism>
<name>A0A841THD6_9BACL</name>
<evidence type="ECO:0000256" key="3">
    <source>
        <dbReference type="ARBA" id="ARBA00022516"/>
    </source>
</evidence>
<keyword evidence="13" id="KW-1185">Reference proteome</keyword>
<comment type="cofactor">
    <cofactor evidence="1">
        <name>Mg(2+)</name>
        <dbReference type="ChEBI" id="CHEBI:18420"/>
    </cofactor>
</comment>
<dbReference type="EMBL" id="JACJVN010000057">
    <property type="protein sequence ID" value="MBB6678658.1"/>
    <property type="molecule type" value="Genomic_DNA"/>
</dbReference>
<evidence type="ECO:0000256" key="10">
    <source>
        <dbReference type="ARBA" id="ARBA00023264"/>
    </source>
</evidence>
<protein>
    <submittedName>
        <fullName evidence="12">Diacylglycerol kinase family lipid kinase</fullName>
    </submittedName>
</protein>
<dbReference type="InterPro" id="IPR045540">
    <property type="entry name" value="YegS/DAGK_C"/>
</dbReference>